<organism evidence="2 3">
    <name type="scientific">Solidesulfovibrio aerotolerans</name>
    <dbReference type="NCBI Taxonomy" id="295255"/>
    <lineage>
        <taxon>Bacteria</taxon>
        <taxon>Pseudomonadati</taxon>
        <taxon>Thermodesulfobacteriota</taxon>
        <taxon>Desulfovibrionia</taxon>
        <taxon>Desulfovibrionales</taxon>
        <taxon>Desulfovibrionaceae</taxon>
        <taxon>Solidesulfovibrio</taxon>
    </lineage>
</organism>
<comment type="caution">
    <text evidence="2">The sequence shown here is derived from an EMBL/GenBank/DDBJ whole genome shotgun (WGS) entry which is preliminary data.</text>
</comment>
<keyword evidence="3" id="KW-1185">Reference proteome</keyword>
<accession>A0A7C9JA19</accession>
<evidence type="ECO:0000259" key="1">
    <source>
        <dbReference type="PROSITE" id="PS50206"/>
    </source>
</evidence>
<dbReference type="Gene3D" id="3.40.250.10">
    <property type="entry name" value="Rhodanese-like domain"/>
    <property type="match status" value="1"/>
</dbReference>
<dbReference type="PANTHER" id="PTHR43031:SF1">
    <property type="entry name" value="PYRIDINE NUCLEOTIDE-DISULPHIDE OXIDOREDUCTASE"/>
    <property type="match status" value="1"/>
</dbReference>
<evidence type="ECO:0000313" key="2">
    <source>
        <dbReference type="EMBL" id="MYL83978.1"/>
    </source>
</evidence>
<dbReference type="SMART" id="SM00450">
    <property type="entry name" value="RHOD"/>
    <property type="match status" value="1"/>
</dbReference>
<evidence type="ECO:0000313" key="3">
    <source>
        <dbReference type="Proteomes" id="UP000482487"/>
    </source>
</evidence>
<sequence>MKGLVIFLVLFFGVWDLAWLLAGVGQTPPWRLRRQMAAKPPQLLDVRTPAEFALFHIPGAINRPDALTVPAAQLGLDPSRPVTVICMTGHRSPFVARKLGKEGYDASNLTWGMLGWLVSFGAVATGSNP</sequence>
<protein>
    <submittedName>
        <fullName evidence="2">Rhodanese-like domain-containing protein</fullName>
    </submittedName>
</protein>
<name>A0A7C9JA19_9BACT</name>
<reference evidence="2 3" key="1">
    <citation type="submission" date="2020-01" db="EMBL/GenBank/DDBJ databases">
        <title>Genome sequence of Desulfovibrio aerotolerans DSM 16695(T).</title>
        <authorList>
            <person name="Karnachuk O."/>
            <person name="Avakyan M."/>
            <person name="Mardanov A."/>
            <person name="Kadnikov V."/>
            <person name="Ravin N."/>
        </authorList>
    </citation>
    <scope>NUCLEOTIDE SEQUENCE [LARGE SCALE GENOMIC DNA]</scope>
    <source>
        <strain evidence="2 3">DSM 16695</strain>
    </source>
</reference>
<dbReference type="CDD" id="cd00158">
    <property type="entry name" value="RHOD"/>
    <property type="match status" value="1"/>
</dbReference>
<dbReference type="Pfam" id="PF00581">
    <property type="entry name" value="Rhodanese"/>
    <property type="match status" value="1"/>
</dbReference>
<proteinExistence type="predicted"/>
<gene>
    <name evidence="2" type="ORF">GTA51_12645</name>
</gene>
<dbReference type="InterPro" id="IPR001763">
    <property type="entry name" value="Rhodanese-like_dom"/>
</dbReference>
<dbReference type="OrthoDB" id="9789348at2"/>
<dbReference type="PROSITE" id="PS50206">
    <property type="entry name" value="RHODANESE_3"/>
    <property type="match status" value="1"/>
</dbReference>
<dbReference type="Proteomes" id="UP000482487">
    <property type="component" value="Unassembled WGS sequence"/>
</dbReference>
<dbReference type="InterPro" id="IPR050229">
    <property type="entry name" value="GlpE_sulfurtransferase"/>
</dbReference>
<dbReference type="PANTHER" id="PTHR43031">
    <property type="entry name" value="FAD-DEPENDENT OXIDOREDUCTASE"/>
    <property type="match status" value="1"/>
</dbReference>
<dbReference type="EMBL" id="WVUD01000022">
    <property type="protein sequence ID" value="MYL83978.1"/>
    <property type="molecule type" value="Genomic_DNA"/>
</dbReference>
<dbReference type="InterPro" id="IPR036873">
    <property type="entry name" value="Rhodanese-like_dom_sf"/>
</dbReference>
<dbReference type="RefSeq" id="WP_160961595.1">
    <property type="nucleotide sequence ID" value="NZ_WVUD01000022.1"/>
</dbReference>
<dbReference type="SUPFAM" id="SSF52821">
    <property type="entry name" value="Rhodanese/Cell cycle control phosphatase"/>
    <property type="match status" value="1"/>
</dbReference>
<dbReference type="AlphaFoldDB" id="A0A7C9JA19"/>
<feature type="domain" description="Rhodanese" evidence="1">
    <location>
        <begin position="37"/>
        <end position="125"/>
    </location>
</feature>